<dbReference type="Proteomes" id="UP001628192">
    <property type="component" value="Unassembled WGS sequence"/>
</dbReference>
<dbReference type="EMBL" id="BAAFSG010000001">
    <property type="protein sequence ID" value="GAB1252781.1"/>
    <property type="molecule type" value="Genomic_DNA"/>
</dbReference>
<keyword evidence="2" id="KW-1185">Reference proteome</keyword>
<accession>A0ABQ0E4Y9</accession>
<proteinExistence type="predicted"/>
<sequence length="48" mass="5112">MPGLERLTCGAASWLREKARGVGGISGGKRIRFLAAGIVHVLQYRGDS</sequence>
<protein>
    <recommendedName>
        <fullName evidence="3">Transposase</fullName>
    </recommendedName>
</protein>
<evidence type="ECO:0008006" key="3">
    <source>
        <dbReference type="Google" id="ProtNLM"/>
    </source>
</evidence>
<comment type="caution">
    <text evidence="1">The sequence shown here is derived from an EMBL/GenBank/DDBJ whole genome shotgun (WGS) entry which is preliminary data.</text>
</comment>
<organism evidence="1 2">
    <name type="scientific">Desulfovibrio falkowii</name>
    <dbReference type="NCBI Taxonomy" id="3136602"/>
    <lineage>
        <taxon>Bacteria</taxon>
        <taxon>Pseudomonadati</taxon>
        <taxon>Thermodesulfobacteriota</taxon>
        <taxon>Desulfovibrionia</taxon>
        <taxon>Desulfovibrionales</taxon>
        <taxon>Desulfovibrionaceae</taxon>
        <taxon>Desulfovibrio</taxon>
    </lineage>
</organism>
<gene>
    <name evidence="1" type="ORF">Defa_02680</name>
</gene>
<evidence type="ECO:0000313" key="1">
    <source>
        <dbReference type="EMBL" id="GAB1252781.1"/>
    </source>
</evidence>
<name>A0ABQ0E4Y9_9BACT</name>
<reference evidence="1 2" key="1">
    <citation type="journal article" date="2025" name="Int. J. Syst. Evol. Microbiol.">
        <title>Desulfovibrio falkowii sp. nov., Porphyromonas miyakawae sp. nov., Mediterraneibacter flintii sp. nov. and Owariibacterium komagatae gen. nov., sp. nov., isolated from human faeces.</title>
        <authorList>
            <person name="Hamaguchi T."/>
            <person name="Ohara M."/>
            <person name="Hisatomi A."/>
            <person name="Sekiguchi K."/>
            <person name="Takeda J.I."/>
            <person name="Ueyama J."/>
            <person name="Ito M."/>
            <person name="Nishiwaki H."/>
            <person name="Ogi T."/>
            <person name="Hirayama M."/>
            <person name="Ohkuma M."/>
            <person name="Sakamoto M."/>
            <person name="Ohno K."/>
        </authorList>
    </citation>
    <scope>NUCLEOTIDE SEQUENCE [LARGE SCALE GENOMIC DNA]</scope>
    <source>
        <strain evidence="1 2">13CB8C</strain>
    </source>
</reference>
<evidence type="ECO:0000313" key="2">
    <source>
        <dbReference type="Proteomes" id="UP001628192"/>
    </source>
</evidence>